<protein>
    <submittedName>
        <fullName evidence="1">Uncharacterized protein</fullName>
    </submittedName>
</protein>
<organism evidence="1 2">
    <name type="scientific">Candidatus Beckwithbacteria bacterium CG_4_9_14_0_2_um_filter_47_11</name>
    <dbReference type="NCBI Taxonomy" id="1974494"/>
    <lineage>
        <taxon>Bacteria</taxon>
        <taxon>Candidatus Beckwithiibacteriota</taxon>
    </lineage>
</organism>
<reference evidence="2" key="1">
    <citation type="submission" date="2017-09" db="EMBL/GenBank/DDBJ databases">
        <title>Depth-based differentiation of microbial function through sediment-hosted aquifers and enrichment of novel symbionts in the deep terrestrial subsurface.</title>
        <authorList>
            <person name="Probst A.J."/>
            <person name="Ladd B."/>
            <person name="Jarett J.K."/>
            <person name="Geller-Mcgrath D.E."/>
            <person name="Sieber C.M.K."/>
            <person name="Emerson J.B."/>
            <person name="Anantharaman K."/>
            <person name="Thomas B.C."/>
            <person name="Malmstrom R."/>
            <person name="Stieglmeier M."/>
            <person name="Klingl A."/>
            <person name="Woyke T."/>
            <person name="Ryan C.M."/>
            <person name="Banfield J.F."/>
        </authorList>
    </citation>
    <scope>NUCLEOTIDE SEQUENCE [LARGE SCALE GENOMIC DNA]</scope>
</reference>
<evidence type="ECO:0000313" key="1">
    <source>
        <dbReference type="EMBL" id="PJC66317.1"/>
    </source>
</evidence>
<gene>
    <name evidence="1" type="ORF">CO018_02515</name>
</gene>
<name>A0A2M8G3V7_9BACT</name>
<evidence type="ECO:0000313" key="2">
    <source>
        <dbReference type="Proteomes" id="UP000229739"/>
    </source>
</evidence>
<comment type="caution">
    <text evidence="1">The sequence shown here is derived from an EMBL/GenBank/DDBJ whole genome shotgun (WGS) entry which is preliminary data.</text>
</comment>
<proteinExistence type="predicted"/>
<sequence>MLIINYIINTPRPAEDLKRINDYFLTFLGEIKPPRLKIKANQIMVICPDNDSTSIPLIKNLHLRIYNPRLKAFIPNDPNLLEVNQTNPIFKQYCLTPVFRYRNSLVFFCRDKSGKIHLINRHLLEYLNSHPQTKKYQDFSVIVAKNIAQFIAKIDRGLIPLDYYQYSALLNFSGLKLSQATKRFICFQFDPESQSFLQTSRELNQIPKKYVAVKINPDIGYTPVKGKLKPYVNVSVYLE</sequence>
<dbReference type="Proteomes" id="UP000229739">
    <property type="component" value="Unassembled WGS sequence"/>
</dbReference>
<accession>A0A2M8G3V7</accession>
<dbReference type="AlphaFoldDB" id="A0A2M8G3V7"/>
<dbReference type="EMBL" id="PFQV01000044">
    <property type="protein sequence ID" value="PJC66317.1"/>
    <property type="molecule type" value="Genomic_DNA"/>
</dbReference>